<dbReference type="PANTHER" id="PTHR10907:SF47">
    <property type="entry name" value="REGUCALCIN"/>
    <property type="match status" value="1"/>
</dbReference>
<evidence type="ECO:0000259" key="4">
    <source>
        <dbReference type="Pfam" id="PF08450"/>
    </source>
</evidence>
<feature type="binding site" evidence="3">
    <location>
        <position position="98"/>
    </location>
    <ligand>
        <name>substrate</name>
    </ligand>
</feature>
<proteinExistence type="inferred from homology"/>
<organism evidence="5 6">
    <name type="scientific">Massiliimalia timonensis</name>
    <dbReference type="NCBI Taxonomy" id="1987501"/>
    <lineage>
        <taxon>Bacteria</taxon>
        <taxon>Bacillati</taxon>
        <taxon>Bacillota</taxon>
        <taxon>Clostridia</taxon>
        <taxon>Eubacteriales</taxon>
        <taxon>Oscillospiraceae</taxon>
        <taxon>Massiliimalia</taxon>
    </lineage>
</organism>
<feature type="binding site" evidence="3">
    <location>
        <position position="96"/>
    </location>
    <ligand>
        <name>substrate</name>
    </ligand>
</feature>
<name>A0A8J6PIA3_9FIRM</name>
<dbReference type="Gene3D" id="2.120.10.30">
    <property type="entry name" value="TolB, C-terminal domain"/>
    <property type="match status" value="1"/>
</dbReference>
<feature type="domain" description="SMP-30/Gluconolactonase/LRE-like region" evidence="4">
    <location>
        <begin position="14"/>
        <end position="252"/>
    </location>
</feature>
<evidence type="ECO:0000313" key="6">
    <source>
        <dbReference type="Proteomes" id="UP000632659"/>
    </source>
</evidence>
<dbReference type="InterPro" id="IPR011042">
    <property type="entry name" value="6-blade_b-propeller_TolB-like"/>
</dbReference>
<keyword evidence="3" id="KW-0479">Metal-binding</keyword>
<dbReference type="Pfam" id="PF08450">
    <property type="entry name" value="SGL"/>
    <property type="match status" value="1"/>
</dbReference>
<feature type="binding site" evidence="3">
    <location>
        <position position="16"/>
    </location>
    <ligand>
        <name>a divalent metal cation</name>
        <dbReference type="ChEBI" id="CHEBI:60240"/>
    </ligand>
</feature>
<dbReference type="EMBL" id="JACRTL010000002">
    <property type="protein sequence ID" value="MBC8610610.1"/>
    <property type="molecule type" value="Genomic_DNA"/>
</dbReference>
<comment type="cofactor">
    <cofactor evidence="3">
        <name>Zn(2+)</name>
        <dbReference type="ChEBI" id="CHEBI:29105"/>
    </cofactor>
    <text evidence="3">Binds 1 divalent metal cation per subunit.</text>
</comment>
<evidence type="ECO:0000256" key="2">
    <source>
        <dbReference type="PIRSR" id="PIRSR605511-1"/>
    </source>
</evidence>
<dbReference type="GO" id="GO:0005509">
    <property type="term" value="F:calcium ion binding"/>
    <property type="evidence" value="ECO:0007669"/>
    <property type="project" value="TreeGrafter"/>
</dbReference>
<dbReference type="RefSeq" id="WP_154825503.1">
    <property type="nucleotide sequence ID" value="NZ_JACRTL010000002.1"/>
</dbReference>
<feature type="active site" description="Proton donor/acceptor" evidence="2">
    <location>
        <position position="192"/>
    </location>
</feature>
<dbReference type="Proteomes" id="UP000632659">
    <property type="component" value="Unassembled WGS sequence"/>
</dbReference>
<reference evidence="5" key="1">
    <citation type="submission" date="2020-08" db="EMBL/GenBank/DDBJ databases">
        <title>Genome public.</title>
        <authorList>
            <person name="Liu C."/>
            <person name="Sun Q."/>
        </authorList>
    </citation>
    <scope>NUCLEOTIDE SEQUENCE</scope>
    <source>
        <strain evidence="5">NSJ-15</strain>
    </source>
</reference>
<keyword evidence="3" id="KW-0862">Zinc</keyword>
<feature type="binding site" evidence="3">
    <location>
        <position position="142"/>
    </location>
    <ligand>
        <name>a divalent metal cation</name>
        <dbReference type="ChEBI" id="CHEBI:60240"/>
    </ligand>
</feature>
<dbReference type="PRINTS" id="PR01790">
    <property type="entry name" value="SMP30FAMILY"/>
</dbReference>
<keyword evidence="6" id="KW-1185">Reference proteome</keyword>
<evidence type="ECO:0000256" key="3">
    <source>
        <dbReference type="PIRSR" id="PIRSR605511-2"/>
    </source>
</evidence>
<comment type="caution">
    <text evidence="5">The sequence shown here is derived from an EMBL/GenBank/DDBJ whole genome shotgun (WGS) entry which is preliminary data.</text>
</comment>
<dbReference type="GO" id="GO:0019853">
    <property type="term" value="P:L-ascorbic acid biosynthetic process"/>
    <property type="evidence" value="ECO:0007669"/>
    <property type="project" value="TreeGrafter"/>
</dbReference>
<dbReference type="InterPro" id="IPR013658">
    <property type="entry name" value="SGL"/>
</dbReference>
<evidence type="ECO:0000256" key="1">
    <source>
        <dbReference type="ARBA" id="ARBA00008853"/>
    </source>
</evidence>
<comment type="similarity">
    <text evidence="1">Belongs to the SMP-30/CGR1 family.</text>
</comment>
<dbReference type="SUPFAM" id="SSF63829">
    <property type="entry name" value="Calcium-dependent phosphotriesterase"/>
    <property type="match status" value="1"/>
</dbReference>
<dbReference type="AlphaFoldDB" id="A0A8J6PIA3"/>
<dbReference type="PANTHER" id="PTHR10907">
    <property type="entry name" value="REGUCALCIN"/>
    <property type="match status" value="1"/>
</dbReference>
<feature type="binding site" evidence="3">
    <location>
        <position position="192"/>
    </location>
    <ligand>
        <name>a divalent metal cation</name>
        <dbReference type="ChEBI" id="CHEBI:60240"/>
    </ligand>
</feature>
<dbReference type="GO" id="GO:0004341">
    <property type="term" value="F:gluconolactonase activity"/>
    <property type="evidence" value="ECO:0007669"/>
    <property type="project" value="TreeGrafter"/>
</dbReference>
<evidence type="ECO:0000313" key="5">
    <source>
        <dbReference type="EMBL" id="MBC8610610.1"/>
    </source>
</evidence>
<dbReference type="InterPro" id="IPR005511">
    <property type="entry name" value="SMP-30"/>
</dbReference>
<sequence length="280" mass="31071">MLQAELFLKAGAVLAEGSVYDKGSDSLYWVDIDGRALHRTDLVTAHDQQWGTPSRIGMMRLMENGGICVALEDGLYQKTETGYTPLAMLPNRPGRRSNDGNCDANGRLWLGTMDLSGGNGGSLFRIDQGKVTEMVTDISCSNGLCFSHDNRCLYYIDTPSEKLWRFDFDLTSGTVENRTALIDYSAEEGDFDGMTIDSQGQLWIAHWEGWKVSAWDPQTGKKQEEIRVPAPKVTCCTFAGKDFSTLYITTAHTEGIEGSGHLYACRDTGCRGQEFARYRP</sequence>
<gene>
    <name evidence="5" type="ORF">H8702_05665</name>
</gene>
<accession>A0A8J6PIA3</accession>
<protein>
    <submittedName>
        <fullName evidence="5">SMP-30/gluconolactonase/LRE family protein</fullName>
    </submittedName>
</protein>